<keyword evidence="2 6" id="KW-0812">Transmembrane</keyword>
<evidence type="ECO:0000256" key="1">
    <source>
        <dbReference type="ARBA" id="ARBA00004167"/>
    </source>
</evidence>
<dbReference type="OrthoDB" id="7057889at2"/>
<dbReference type="Gene3D" id="2.40.30.170">
    <property type="match status" value="1"/>
</dbReference>
<dbReference type="GO" id="GO:0016020">
    <property type="term" value="C:membrane"/>
    <property type="evidence" value="ECO:0007669"/>
    <property type="project" value="UniProtKB-SubCell"/>
</dbReference>
<dbReference type="EMBL" id="SIRS01000007">
    <property type="protein sequence ID" value="TBN13123.1"/>
    <property type="molecule type" value="Genomic_DNA"/>
</dbReference>
<reference evidence="8 9" key="1">
    <citation type="journal article" date="2015" name="Int. J. Syst. Evol. Microbiol.">
        <title>Hyunsoonleella pacifica sp. nov., isolated from seawater of South Pacific Gyre.</title>
        <authorList>
            <person name="Gao X."/>
            <person name="Zhang Z."/>
            <person name="Dai X."/>
            <person name="Zhang X.H."/>
        </authorList>
    </citation>
    <scope>NUCLEOTIDE SEQUENCE [LARGE SCALE GENOMIC DNA]</scope>
    <source>
        <strain evidence="8 9">SW033</strain>
    </source>
</reference>
<keyword evidence="4 6" id="KW-0472">Membrane</keyword>
<feature type="domain" description="AprE-like beta-barrel" evidence="7">
    <location>
        <begin position="329"/>
        <end position="412"/>
    </location>
</feature>
<dbReference type="PANTHER" id="PTHR30386:SF26">
    <property type="entry name" value="TRANSPORT PROTEIN COMB"/>
    <property type="match status" value="1"/>
</dbReference>
<evidence type="ECO:0000256" key="4">
    <source>
        <dbReference type="ARBA" id="ARBA00023136"/>
    </source>
</evidence>
<evidence type="ECO:0000313" key="8">
    <source>
        <dbReference type="EMBL" id="TBN13123.1"/>
    </source>
</evidence>
<dbReference type="AlphaFoldDB" id="A0A4Q9FIM1"/>
<accession>A0A4Q9FIM1</accession>
<keyword evidence="3 6" id="KW-1133">Transmembrane helix</keyword>
<protein>
    <submittedName>
        <fullName evidence="8">HlyD family efflux transporter periplasmic adaptor subunit</fullName>
    </submittedName>
</protein>
<dbReference type="PRINTS" id="PR01490">
    <property type="entry name" value="RTXTOXIND"/>
</dbReference>
<name>A0A4Q9FIM1_9FLAO</name>
<evidence type="ECO:0000313" key="9">
    <source>
        <dbReference type="Proteomes" id="UP000292372"/>
    </source>
</evidence>
<dbReference type="PANTHER" id="PTHR30386">
    <property type="entry name" value="MEMBRANE FUSION SUBUNIT OF EMRAB-TOLC MULTIDRUG EFFLUX PUMP"/>
    <property type="match status" value="1"/>
</dbReference>
<comment type="subcellular location">
    <subcellularLocation>
        <location evidence="1">Membrane</location>
        <topology evidence="1">Single-pass membrane protein</topology>
    </subcellularLocation>
</comment>
<feature type="coiled-coil region" evidence="5">
    <location>
        <begin position="218"/>
        <end position="288"/>
    </location>
</feature>
<dbReference type="Gene3D" id="1.10.287.470">
    <property type="entry name" value="Helix hairpin bin"/>
    <property type="match status" value="1"/>
</dbReference>
<dbReference type="InterPro" id="IPR058982">
    <property type="entry name" value="Beta-barrel_AprE"/>
</dbReference>
<dbReference type="RefSeq" id="WP_130938296.1">
    <property type="nucleotide sequence ID" value="NZ_BMEE01000007.1"/>
</dbReference>
<keyword evidence="5" id="KW-0175">Coiled coil</keyword>
<evidence type="ECO:0000256" key="2">
    <source>
        <dbReference type="ARBA" id="ARBA00022692"/>
    </source>
</evidence>
<evidence type="ECO:0000256" key="6">
    <source>
        <dbReference type="SAM" id="Phobius"/>
    </source>
</evidence>
<comment type="caution">
    <text evidence="8">The sequence shown here is derived from an EMBL/GenBank/DDBJ whole genome shotgun (WGS) entry which is preliminary data.</text>
</comment>
<dbReference type="Pfam" id="PF26002">
    <property type="entry name" value="Beta-barrel_AprE"/>
    <property type="match status" value="1"/>
</dbReference>
<keyword evidence="9" id="KW-1185">Reference proteome</keyword>
<dbReference type="InterPro" id="IPR050739">
    <property type="entry name" value="MFP"/>
</dbReference>
<proteinExistence type="predicted"/>
<evidence type="ECO:0000259" key="7">
    <source>
        <dbReference type="Pfam" id="PF26002"/>
    </source>
</evidence>
<feature type="transmembrane region" description="Helical" evidence="6">
    <location>
        <begin position="27"/>
        <end position="49"/>
    </location>
</feature>
<gene>
    <name evidence="8" type="ORF">EYD46_16640</name>
</gene>
<evidence type="ECO:0000256" key="5">
    <source>
        <dbReference type="SAM" id="Coils"/>
    </source>
</evidence>
<sequence length="431" mass="49774">MADNSLKNIELRSEEVQDILTKVPNWVIRWGSTICFLLILLLLLIFWLVKYPDIIPSEALVTTQIPPQKEYARVTGKLTAVLVKDNATVNVNQPLAIIENTADYKDVFLLKSIIDTLIVDAKAFQFPLDNMPVLFLGDIDAPYALFENSYIQYKLNRELKPFSNDALANKYSIAELNRRLKNLQSQKEINAIEMEFKAKDLKRNETLFEKGIISEQTYENKQLEYAQAKRNYQSFESSISQIKENLSNAHKNSRGTEINRVKEEMTLLKQVIQSYNQLKKAIKDWEYQYVLRSDINGKVSFLNYWNVNQTVNQSDLVFTIIPAQSSLFIAKLKAPTQNSGKIKVGQTVNIKLENYPDTEFGVLKGIVKNISLIPNKEGFYIIDVELPKKLITTYNKDIDFKQEMSGSAEIITEDLRLIERLFYQFRNVLKR</sequence>
<evidence type="ECO:0000256" key="3">
    <source>
        <dbReference type="ARBA" id="ARBA00022989"/>
    </source>
</evidence>
<dbReference type="Proteomes" id="UP000292372">
    <property type="component" value="Unassembled WGS sequence"/>
</dbReference>
<organism evidence="8 9">
    <name type="scientific">Hyunsoonleella pacifica</name>
    <dbReference type="NCBI Taxonomy" id="1080224"/>
    <lineage>
        <taxon>Bacteria</taxon>
        <taxon>Pseudomonadati</taxon>
        <taxon>Bacteroidota</taxon>
        <taxon>Flavobacteriia</taxon>
        <taxon>Flavobacteriales</taxon>
        <taxon>Flavobacteriaceae</taxon>
    </lineage>
</organism>